<dbReference type="OrthoDB" id="2962993at2759"/>
<dbReference type="AlphaFoldDB" id="A0A9W7LGH0"/>
<dbReference type="Gene3D" id="3.30.300.30">
    <property type="match status" value="1"/>
</dbReference>
<keyword evidence="5" id="KW-1185">Reference proteome</keyword>
<dbReference type="EMBL" id="BRYA01000410">
    <property type="protein sequence ID" value="GMI48597.1"/>
    <property type="molecule type" value="Genomic_DNA"/>
</dbReference>
<protein>
    <submittedName>
        <fullName evidence="4">Uncharacterized protein</fullName>
    </submittedName>
</protein>
<comment type="similarity">
    <text evidence="1">Belongs to the ATP-dependent AMP-binding enzyme family.</text>
</comment>
<evidence type="ECO:0000256" key="1">
    <source>
        <dbReference type="ARBA" id="ARBA00006432"/>
    </source>
</evidence>
<sequence>MRKPLPLLSRVLRHPRNAMAVVKGNKKTTYGELVLTSSALAAQLQPQFDGAGPSRLAYLLPPSSSYASASLASLALGTACVPFCTSHTVTELAYYLSDSKPKILLAQGEEFLDRATKAVESADLKGETAVLDYDDIVTTGGMSSDDAYTSGLLTAARASLDDPALFIYTSGTTGKPKGVVATHNSFTAQITDLHDAWEWSNDDYILHYLPLHHVHGIQNKLNCALYAGATVEFLKFSAPGIWSRLADADKPKPTLMMGVPTVYAKLLEESRTLSKTSQKTLDAGVDICKGMRLHVCGSAALPSAVMQAWKDLTGHTLLERYGMSELGMALGNPYRGERHEGHVGLPFPSVEVRIVDSDTNKEVPKGEGSGELQVRGGTVFKEYFGKPEATAKEFKDGWFCTGDIAEFNTELNSYKILGRASVDIIKSGGYKISALDIEREILEHDCVEEVVVVGVDDDMKGEIICVLLRLKAGMATEVDAFGEGGLKGWMKGFTAPYKLPSKVQIMEEIPKNAMGKYAKKELKKLFL</sequence>
<dbReference type="InterPro" id="IPR025110">
    <property type="entry name" value="AMP-bd_C"/>
</dbReference>
<dbReference type="InterPro" id="IPR042099">
    <property type="entry name" value="ANL_N_sf"/>
</dbReference>
<proteinExistence type="inferred from homology"/>
<accession>A0A9W7LGH0</accession>
<dbReference type="PANTHER" id="PTHR43201">
    <property type="entry name" value="ACYL-COA SYNTHETASE"/>
    <property type="match status" value="1"/>
</dbReference>
<dbReference type="Gene3D" id="3.40.50.12780">
    <property type="entry name" value="N-terminal domain of ligase-like"/>
    <property type="match status" value="1"/>
</dbReference>
<gene>
    <name evidence="4" type="ORF">TrCOL_g454</name>
</gene>
<dbReference type="InterPro" id="IPR000873">
    <property type="entry name" value="AMP-dep_synth/lig_dom"/>
</dbReference>
<dbReference type="InterPro" id="IPR045851">
    <property type="entry name" value="AMP-bd_C_sf"/>
</dbReference>
<dbReference type="InterPro" id="IPR020845">
    <property type="entry name" value="AMP-binding_CS"/>
</dbReference>
<dbReference type="PROSITE" id="PS00455">
    <property type="entry name" value="AMP_BINDING"/>
    <property type="match status" value="1"/>
</dbReference>
<dbReference type="GO" id="GO:0031956">
    <property type="term" value="F:medium-chain fatty acid-CoA ligase activity"/>
    <property type="evidence" value="ECO:0007669"/>
    <property type="project" value="TreeGrafter"/>
</dbReference>
<dbReference type="Proteomes" id="UP001165065">
    <property type="component" value="Unassembled WGS sequence"/>
</dbReference>
<dbReference type="PANTHER" id="PTHR43201:SF8">
    <property type="entry name" value="ACYL-COA SYNTHETASE FAMILY MEMBER 3"/>
    <property type="match status" value="1"/>
</dbReference>
<comment type="caution">
    <text evidence="4">The sequence shown here is derived from an EMBL/GenBank/DDBJ whole genome shotgun (WGS) entry which is preliminary data.</text>
</comment>
<evidence type="ECO:0000313" key="4">
    <source>
        <dbReference type="EMBL" id="GMI48597.1"/>
    </source>
</evidence>
<evidence type="ECO:0000259" key="2">
    <source>
        <dbReference type="Pfam" id="PF00501"/>
    </source>
</evidence>
<reference evidence="5" key="1">
    <citation type="journal article" date="2023" name="Commun. Biol.">
        <title>Genome analysis of Parmales, the sister group of diatoms, reveals the evolutionary specialization of diatoms from phago-mixotrophs to photoautotrophs.</title>
        <authorList>
            <person name="Ban H."/>
            <person name="Sato S."/>
            <person name="Yoshikawa S."/>
            <person name="Yamada K."/>
            <person name="Nakamura Y."/>
            <person name="Ichinomiya M."/>
            <person name="Sato N."/>
            <person name="Blanc-Mathieu R."/>
            <person name="Endo H."/>
            <person name="Kuwata A."/>
            <person name="Ogata H."/>
        </authorList>
    </citation>
    <scope>NUCLEOTIDE SEQUENCE [LARGE SCALE GENOMIC DNA]</scope>
</reference>
<dbReference type="Pfam" id="PF00501">
    <property type="entry name" value="AMP-binding"/>
    <property type="match status" value="1"/>
</dbReference>
<feature type="domain" description="AMP-binding enzyme C-terminal" evidence="3">
    <location>
        <begin position="437"/>
        <end position="516"/>
    </location>
</feature>
<evidence type="ECO:0000313" key="5">
    <source>
        <dbReference type="Proteomes" id="UP001165065"/>
    </source>
</evidence>
<evidence type="ECO:0000259" key="3">
    <source>
        <dbReference type="Pfam" id="PF13193"/>
    </source>
</evidence>
<name>A0A9W7LGH0_9STRA</name>
<dbReference type="SUPFAM" id="SSF56801">
    <property type="entry name" value="Acetyl-CoA synthetase-like"/>
    <property type="match status" value="1"/>
</dbReference>
<feature type="domain" description="AMP-dependent synthetase/ligase" evidence="2">
    <location>
        <begin position="12"/>
        <end position="384"/>
    </location>
</feature>
<dbReference type="GO" id="GO:0006631">
    <property type="term" value="P:fatty acid metabolic process"/>
    <property type="evidence" value="ECO:0007669"/>
    <property type="project" value="TreeGrafter"/>
</dbReference>
<organism evidence="4 5">
    <name type="scientific">Triparma columacea</name>
    <dbReference type="NCBI Taxonomy" id="722753"/>
    <lineage>
        <taxon>Eukaryota</taxon>
        <taxon>Sar</taxon>
        <taxon>Stramenopiles</taxon>
        <taxon>Ochrophyta</taxon>
        <taxon>Bolidophyceae</taxon>
        <taxon>Parmales</taxon>
        <taxon>Triparmaceae</taxon>
        <taxon>Triparma</taxon>
    </lineage>
</organism>
<dbReference type="Pfam" id="PF13193">
    <property type="entry name" value="AMP-binding_C"/>
    <property type="match status" value="1"/>
</dbReference>